<feature type="non-terminal residue" evidence="2">
    <location>
        <position position="263"/>
    </location>
</feature>
<feature type="non-terminal residue" evidence="2">
    <location>
        <position position="1"/>
    </location>
</feature>
<feature type="compositionally biased region" description="Basic residues" evidence="1">
    <location>
        <begin position="253"/>
        <end position="263"/>
    </location>
</feature>
<reference evidence="2" key="1">
    <citation type="submission" date="2023-10" db="EMBL/GenBank/DDBJ databases">
        <authorList>
            <person name="Chen Y."/>
            <person name="Shah S."/>
            <person name="Dougan E. K."/>
            <person name="Thang M."/>
            <person name="Chan C."/>
        </authorList>
    </citation>
    <scope>NUCLEOTIDE SEQUENCE [LARGE SCALE GENOMIC DNA]</scope>
</reference>
<feature type="region of interest" description="Disordered" evidence="1">
    <location>
        <begin position="134"/>
        <end position="263"/>
    </location>
</feature>
<feature type="compositionally biased region" description="Low complexity" evidence="1">
    <location>
        <begin position="241"/>
        <end position="252"/>
    </location>
</feature>
<accession>A0ABN9TTL4</accession>
<sequence>VLKEFRSFNDSRHGRRMPLDQPLAVPSLQENELDVSFSTDADSALSAITYLQARGDGSEVAVARPLWRPLFAWDDTLAFEDSATVADGEECHDPPLEDADEGALRELLWLAPGGAGSEHDGMLTSVLRDALRPPSLGRASNSGASAVEVASPGVSSSGRGARQRCGRGSPALAAARRASGAAASEASASQRCCSRRGARPRRQRRAARAALRRPCAASATAAAAAARARRSWTSRRGRPGARGPSACRARLGAGRRGRFSTAR</sequence>
<evidence type="ECO:0000256" key="1">
    <source>
        <dbReference type="SAM" id="MobiDB-lite"/>
    </source>
</evidence>
<feature type="compositionally biased region" description="Low complexity" evidence="1">
    <location>
        <begin position="166"/>
        <end position="192"/>
    </location>
</feature>
<protein>
    <recommendedName>
        <fullName evidence="4">Phospholipase B-like</fullName>
    </recommendedName>
</protein>
<dbReference type="EMBL" id="CAUYUJ010015070">
    <property type="protein sequence ID" value="CAK0849546.1"/>
    <property type="molecule type" value="Genomic_DNA"/>
</dbReference>
<feature type="region of interest" description="Disordered" evidence="1">
    <location>
        <begin position="1"/>
        <end position="21"/>
    </location>
</feature>
<evidence type="ECO:0000313" key="3">
    <source>
        <dbReference type="Proteomes" id="UP001189429"/>
    </source>
</evidence>
<name>A0ABN9TTL4_9DINO</name>
<organism evidence="2 3">
    <name type="scientific">Prorocentrum cordatum</name>
    <dbReference type="NCBI Taxonomy" id="2364126"/>
    <lineage>
        <taxon>Eukaryota</taxon>
        <taxon>Sar</taxon>
        <taxon>Alveolata</taxon>
        <taxon>Dinophyceae</taxon>
        <taxon>Prorocentrales</taxon>
        <taxon>Prorocentraceae</taxon>
        <taxon>Prorocentrum</taxon>
    </lineage>
</organism>
<gene>
    <name evidence="2" type="ORF">PCOR1329_LOCUS42210</name>
</gene>
<feature type="compositionally biased region" description="Basic residues" evidence="1">
    <location>
        <begin position="193"/>
        <end position="211"/>
    </location>
</feature>
<feature type="compositionally biased region" description="Low complexity" evidence="1">
    <location>
        <begin position="212"/>
        <end position="226"/>
    </location>
</feature>
<proteinExistence type="predicted"/>
<keyword evidence="3" id="KW-1185">Reference proteome</keyword>
<dbReference type="Proteomes" id="UP001189429">
    <property type="component" value="Unassembled WGS sequence"/>
</dbReference>
<evidence type="ECO:0000313" key="2">
    <source>
        <dbReference type="EMBL" id="CAK0849546.1"/>
    </source>
</evidence>
<comment type="caution">
    <text evidence="2">The sequence shown here is derived from an EMBL/GenBank/DDBJ whole genome shotgun (WGS) entry which is preliminary data.</text>
</comment>
<evidence type="ECO:0008006" key="4">
    <source>
        <dbReference type="Google" id="ProtNLM"/>
    </source>
</evidence>
<feature type="compositionally biased region" description="Basic and acidic residues" evidence="1">
    <location>
        <begin position="1"/>
        <end position="12"/>
    </location>
</feature>
<feature type="compositionally biased region" description="Basic residues" evidence="1">
    <location>
        <begin position="227"/>
        <end position="239"/>
    </location>
</feature>